<evidence type="ECO:0000313" key="1">
    <source>
        <dbReference type="EMBL" id="CAB3998260.1"/>
    </source>
</evidence>
<gene>
    <name evidence="1" type="ORF">PACLA_8A050914</name>
</gene>
<dbReference type="AlphaFoldDB" id="A0A7D9E0W7"/>
<comment type="caution">
    <text evidence="1">The sequence shown here is derived from an EMBL/GenBank/DDBJ whole genome shotgun (WGS) entry which is preliminary data.</text>
</comment>
<keyword evidence="2" id="KW-1185">Reference proteome</keyword>
<dbReference type="Proteomes" id="UP001152795">
    <property type="component" value="Unassembled WGS sequence"/>
</dbReference>
<proteinExistence type="predicted"/>
<dbReference type="PANTHER" id="PTHR31424:SF3">
    <property type="entry name" value="RING-TYPE DOMAIN-CONTAINING PROTEIN"/>
    <property type="match status" value="1"/>
</dbReference>
<name>A0A7D9E0W7_PARCT</name>
<evidence type="ECO:0000313" key="2">
    <source>
        <dbReference type="Proteomes" id="UP001152795"/>
    </source>
</evidence>
<dbReference type="EMBL" id="CACRXK020003312">
    <property type="protein sequence ID" value="CAB3998260.1"/>
    <property type="molecule type" value="Genomic_DNA"/>
</dbReference>
<accession>A0A7D9E0W7</accession>
<dbReference type="PANTHER" id="PTHR31424">
    <property type="entry name" value="PROTEIN CBG23806"/>
    <property type="match status" value="1"/>
</dbReference>
<protein>
    <submittedName>
        <fullName evidence="1">Uncharacterized protein</fullName>
    </submittedName>
</protein>
<dbReference type="OrthoDB" id="5983224at2759"/>
<organism evidence="1 2">
    <name type="scientific">Paramuricea clavata</name>
    <name type="common">Red gorgonian</name>
    <name type="synonym">Violescent sea-whip</name>
    <dbReference type="NCBI Taxonomy" id="317549"/>
    <lineage>
        <taxon>Eukaryota</taxon>
        <taxon>Metazoa</taxon>
        <taxon>Cnidaria</taxon>
        <taxon>Anthozoa</taxon>
        <taxon>Octocorallia</taxon>
        <taxon>Malacalcyonacea</taxon>
        <taxon>Plexauridae</taxon>
        <taxon>Paramuricea</taxon>
    </lineage>
</organism>
<reference evidence="1" key="1">
    <citation type="submission" date="2020-04" db="EMBL/GenBank/DDBJ databases">
        <authorList>
            <person name="Alioto T."/>
            <person name="Alioto T."/>
            <person name="Gomez Garrido J."/>
        </authorList>
    </citation>
    <scope>NUCLEOTIDE SEQUENCE</scope>
    <source>
        <strain evidence="1">A484AB</strain>
    </source>
</reference>
<sequence>MSSEIIKLKEEVQELTEVNKNLIDYIETLEKNNSMKCQGKKFHEGGKKQQSRKLRFLKNKTQCALWFCESFGLKLTSIKLQDEKGTISSLNYQESPPSISDLSCDDHSNLEKVLFLLDKFCVSDEIYHELTLVSEELPRSYLIKQLRSNLNKTYHIERTSGPCPGAMINVTATIKDHVEVLLAKKPELKGQTIKVKISGDGAKMTRSTNFMMFSLALLQDDNVMSSKSNRTIAIINGKENYETIAASLPKFFQEVNGLIESGTMLIDDTEVNLEFFSWGRFKISCHDYGWDTSKCFNFYHQNKQKRTLEDIEKLCSKKSDNYGCINPPLIKIDLDHVVPDELHLLLRITDRLLQNVIDEILERDAMLDFNKPKGQAKGVLLNEFVKDIHERGVTFNTWYKKNADGTASNILEYTSCVGAQKKLLLSELPNILPKYLFPDIADVVTSIWSEFKNCYDLITDSLLTHTSCYDVFHKAKKWIELFCSLTLHVFVYRRDHVTPYMHIMCYHVPVFIEKYGSIKQFTGQGVEKNNDDAKRMVFQKSNKWDSVKDILCTESRQWDLKNCQRQKNCYTKRNLEYWDETMKRQRKEWRQLSKPIVITADVNATVDAETCSRANYSNFTASQLRQKVREMGLNRQGLAKMKKNELINLLQC</sequence>